<feature type="compositionally biased region" description="Low complexity" evidence="1">
    <location>
        <begin position="157"/>
        <end position="170"/>
    </location>
</feature>
<feature type="compositionally biased region" description="Basic and acidic residues" evidence="1">
    <location>
        <begin position="171"/>
        <end position="184"/>
    </location>
</feature>
<feature type="compositionally biased region" description="Low complexity" evidence="1">
    <location>
        <begin position="109"/>
        <end position="121"/>
    </location>
</feature>
<accession>A0AAD8PGM7</accession>
<feature type="compositionally biased region" description="Basic and acidic residues" evidence="1">
    <location>
        <begin position="192"/>
        <end position="224"/>
    </location>
</feature>
<gene>
    <name evidence="2" type="ORF">BgAZ_109000</name>
</gene>
<evidence type="ECO:0000313" key="2">
    <source>
        <dbReference type="EMBL" id="KAK1444994.1"/>
    </source>
</evidence>
<feature type="compositionally biased region" description="Basic residues" evidence="1">
    <location>
        <begin position="144"/>
        <end position="156"/>
    </location>
</feature>
<protein>
    <submittedName>
        <fullName evidence="2">Uncharacterized protein</fullName>
    </submittedName>
</protein>
<proteinExistence type="predicted"/>
<sequence length="412" mass="47066">MSRSKRKDLGLSGREYEEAIILERIFTLTKHNRCVTCLVRKSTHVDPERLNLLCASCASRRPYKIQIGRDHLSMHILEKLEAIYGRNSSRKSYSTSKTVKKSSHRHGQRSYSNSSSSSVSVEVRKSSHSRKHRSPSYDSPSPHTSRKSKGNHRSHTRQSSVSSISSYEASQYRRGEKNVDEGRTSRSRTNRNKLEDHDERKSRREEVQFHDQSHGHSGNRDRHINGYSSGVISAYPTRDPYGYEIPVNHEMPGMSSMMARERRGQTVTPTYTNNGWPVVQSTKGTEYDSVVQHNGRMYPGATNGNHPAIRQNHMEITVPLRKKDANNVPRTHSTNPFANSESRMNTNPMSKPMFDRDDYRFNMSNMRSALNDTTDLQKYGAAAMQSNYDAPARGNVRPIANYGSVYERRVPR</sequence>
<feature type="region of interest" description="Disordered" evidence="1">
    <location>
        <begin position="325"/>
        <end position="353"/>
    </location>
</feature>
<dbReference type="AlphaFoldDB" id="A0AAD8PGM7"/>
<feature type="region of interest" description="Disordered" evidence="1">
    <location>
        <begin position="87"/>
        <end position="227"/>
    </location>
</feature>
<evidence type="ECO:0000313" key="3">
    <source>
        <dbReference type="Proteomes" id="UP001230268"/>
    </source>
</evidence>
<name>A0AAD8PGM7_BABGI</name>
<evidence type="ECO:0000256" key="1">
    <source>
        <dbReference type="SAM" id="MobiDB-lite"/>
    </source>
</evidence>
<organism evidence="2 3">
    <name type="scientific">Babesia gibsoni</name>
    <dbReference type="NCBI Taxonomy" id="33632"/>
    <lineage>
        <taxon>Eukaryota</taxon>
        <taxon>Sar</taxon>
        <taxon>Alveolata</taxon>
        <taxon>Apicomplexa</taxon>
        <taxon>Aconoidasida</taxon>
        <taxon>Piroplasmida</taxon>
        <taxon>Babesiidae</taxon>
        <taxon>Babesia</taxon>
    </lineage>
</organism>
<dbReference type="EMBL" id="JAVEPI010000001">
    <property type="protein sequence ID" value="KAK1444994.1"/>
    <property type="molecule type" value="Genomic_DNA"/>
</dbReference>
<keyword evidence="3" id="KW-1185">Reference proteome</keyword>
<reference evidence="2" key="1">
    <citation type="submission" date="2023-08" db="EMBL/GenBank/DDBJ databases">
        <title>Draft sequence of the Babesia gibsoni genome.</title>
        <authorList>
            <person name="Yamagishi J.Y."/>
            <person name="Xuan X.X."/>
        </authorList>
    </citation>
    <scope>NUCLEOTIDE SEQUENCE</scope>
    <source>
        <strain evidence="2">Azabu</strain>
    </source>
</reference>
<feature type="compositionally biased region" description="Basic residues" evidence="1">
    <location>
        <begin position="98"/>
        <end position="108"/>
    </location>
</feature>
<comment type="caution">
    <text evidence="2">The sequence shown here is derived from an EMBL/GenBank/DDBJ whole genome shotgun (WGS) entry which is preliminary data.</text>
</comment>
<dbReference type="Proteomes" id="UP001230268">
    <property type="component" value="Unassembled WGS sequence"/>
</dbReference>
<feature type="compositionally biased region" description="Polar residues" evidence="1">
    <location>
        <begin position="328"/>
        <end position="349"/>
    </location>
</feature>